<evidence type="ECO:0000256" key="4">
    <source>
        <dbReference type="ARBA" id="ARBA00022795"/>
    </source>
</evidence>
<keyword evidence="10" id="KW-1185">Reference proteome</keyword>
<evidence type="ECO:0000313" key="10">
    <source>
        <dbReference type="Proteomes" id="UP000220840"/>
    </source>
</evidence>
<organism evidence="9 10">
    <name type="scientific">Clostridium neonatale</name>
    <dbReference type="NCBI Taxonomy" id="137838"/>
    <lineage>
        <taxon>Bacteria</taxon>
        <taxon>Bacillati</taxon>
        <taxon>Bacillota</taxon>
        <taxon>Clostridia</taxon>
        <taxon>Eubacteriales</taxon>
        <taxon>Clostridiaceae</taxon>
        <taxon>Clostridium</taxon>
    </lineage>
</organism>
<dbReference type="GO" id="GO:0005829">
    <property type="term" value="C:cytosol"/>
    <property type="evidence" value="ECO:0007669"/>
    <property type="project" value="TreeGrafter"/>
</dbReference>
<comment type="function">
    <text evidence="1">Needed for flagellar regrowth and assembly.</text>
</comment>
<keyword evidence="6" id="KW-1006">Bacterial flagellum protein export</keyword>
<evidence type="ECO:0000259" key="8">
    <source>
        <dbReference type="Pfam" id="PF02108"/>
    </source>
</evidence>
<dbReference type="InterPro" id="IPR051472">
    <property type="entry name" value="T3SS_Stator/FliH"/>
</dbReference>
<evidence type="ECO:0000256" key="6">
    <source>
        <dbReference type="ARBA" id="ARBA00023225"/>
    </source>
</evidence>
<keyword evidence="9" id="KW-0282">Flagellum</keyword>
<evidence type="ECO:0000313" key="9">
    <source>
        <dbReference type="EMBL" id="PEG32196.1"/>
    </source>
</evidence>
<keyword evidence="4" id="KW-1005">Bacterial flagellum biogenesis</keyword>
<sequence length="259" mass="29560">MQSSYNIIKSSFTKDSEKKIISTEYVVKNYIPEEIEPEEIEVVEEEPKIDPEEVLKKYEDIGKRIIQDAQREKEGIVLKAQLNADKAEKEAYEKGYNQGIQNGYDDGYKKAYEETIEKAKLEAEEIINNAETLLKSARENYSEYLESKKTDVIKLALEIAGNITRQKLSKEDSMNVLIEEAFKVSKGEESIIIKANSFHCEELKNNISKWKVQYSVKNDIFVMADDSMEKGNAILEKPSGIVKVGIDIGMEQIRKTLLG</sequence>
<keyword evidence="3" id="KW-0813">Transport</keyword>
<evidence type="ECO:0000256" key="1">
    <source>
        <dbReference type="ARBA" id="ARBA00003041"/>
    </source>
</evidence>
<dbReference type="OrthoDB" id="2375163at2"/>
<dbReference type="Proteomes" id="UP000220840">
    <property type="component" value="Unassembled WGS sequence"/>
</dbReference>
<proteinExistence type="inferred from homology"/>
<protein>
    <submittedName>
        <fullName evidence="9">Flagellar biosynthesis protein</fullName>
    </submittedName>
</protein>
<feature type="coiled-coil region" evidence="7">
    <location>
        <begin position="109"/>
        <end position="147"/>
    </location>
</feature>
<dbReference type="PANTHER" id="PTHR34982">
    <property type="entry name" value="YOP PROTEINS TRANSLOCATION PROTEIN L"/>
    <property type="match status" value="1"/>
</dbReference>
<evidence type="ECO:0000256" key="2">
    <source>
        <dbReference type="ARBA" id="ARBA00006602"/>
    </source>
</evidence>
<dbReference type="STRING" id="137838.GCA_001458595_03690"/>
<dbReference type="InterPro" id="IPR018035">
    <property type="entry name" value="Flagellar_FliH/T3SS_HrpE"/>
</dbReference>
<evidence type="ECO:0000256" key="5">
    <source>
        <dbReference type="ARBA" id="ARBA00022927"/>
    </source>
</evidence>
<dbReference type="RefSeq" id="WP_058296342.1">
    <property type="nucleotide sequence ID" value="NZ_CAMRXB010000027.1"/>
</dbReference>
<dbReference type="GO" id="GO:0015031">
    <property type="term" value="P:protein transport"/>
    <property type="evidence" value="ECO:0007669"/>
    <property type="project" value="UniProtKB-KW"/>
</dbReference>
<comment type="caution">
    <text evidence="9">The sequence shown here is derived from an EMBL/GenBank/DDBJ whole genome shotgun (WGS) entry which is preliminary data.</text>
</comment>
<keyword evidence="9" id="KW-0966">Cell projection</keyword>
<comment type="similarity">
    <text evidence="2">Belongs to the FliH family.</text>
</comment>
<accession>A0A2A7MKJ3</accession>
<reference evidence="9 10" key="1">
    <citation type="submission" date="2017-10" db="EMBL/GenBank/DDBJ databases">
        <title>Effective Description of Clostridium neonatale sp. nov. linked to necrotizing enterocolitis in neonates and a clarification of species assignable to the genus Clostridium (Prazmowski 1880) emend. Lawson and Rainey 2016.</title>
        <authorList>
            <person name="Bernard K."/>
            <person name="Burdz T."/>
            <person name="Wiebe D."/>
            <person name="Balcewich B."/>
            <person name="Alfa M."/>
            <person name="Bernier A.-M."/>
        </authorList>
    </citation>
    <scope>NUCLEOTIDE SEQUENCE [LARGE SCALE GENOMIC DNA]</scope>
    <source>
        <strain evidence="9 10">LCDC99A005</strain>
    </source>
</reference>
<name>A0A2A7MKJ3_9CLOT</name>
<keyword evidence="7" id="KW-0175">Coiled coil</keyword>
<dbReference type="EMBL" id="PDCJ01000001">
    <property type="protein sequence ID" value="PEG32196.1"/>
    <property type="molecule type" value="Genomic_DNA"/>
</dbReference>
<dbReference type="PANTHER" id="PTHR34982:SF1">
    <property type="entry name" value="FLAGELLAR ASSEMBLY PROTEIN FLIH"/>
    <property type="match status" value="1"/>
</dbReference>
<dbReference type="AlphaFoldDB" id="A0A2A7MKJ3"/>
<keyword evidence="5" id="KW-0653">Protein transport</keyword>
<evidence type="ECO:0000256" key="3">
    <source>
        <dbReference type="ARBA" id="ARBA00022448"/>
    </source>
</evidence>
<evidence type="ECO:0000256" key="7">
    <source>
        <dbReference type="SAM" id="Coils"/>
    </source>
</evidence>
<keyword evidence="9" id="KW-0969">Cilium</keyword>
<gene>
    <name evidence="9" type="ORF">CQ394_11010</name>
</gene>
<dbReference type="Pfam" id="PF02108">
    <property type="entry name" value="FliH"/>
    <property type="match status" value="1"/>
</dbReference>
<feature type="domain" description="Flagellar assembly protein FliH/Type III secretion system HrpE" evidence="8">
    <location>
        <begin position="125"/>
        <end position="246"/>
    </location>
</feature>